<evidence type="ECO:0000256" key="2">
    <source>
        <dbReference type="ARBA" id="ARBA00011233"/>
    </source>
</evidence>
<evidence type="ECO:0000256" key="1">
    <source>
        <dbReference type="ARBA" id="ARBA00004123"/>
    </source>
</evidence>
<feature type="region of interest" description="Disordered" evidence="12">
    <location>
        <begin position="366"/>
        <end position="491"/>
    </location>
</feature>
<keyword evidence="4" id="KW-0805">Transcription regulation</keyword>
<comment type="caution">
    <text evidence="14">The sequence shown here is derived from an EMBL/GenBank/DDBJ whole genome shotgun (WGS) entry which is preliminary data.</text>
</comment>
<sequence>MEGAHGGGGGGGGPAPFLVKTYEMIDDPSTNDVVAWADEGASFVVWDPPEFAARLLPTYFKHNNFSSFIRQLNTYGFRKIDPERWEFANDYFIKGKQHLLKSIHRRKPIHSHSQPPAGPLPEAERAALEEEIDRLTRERTGLQNELWRFQQQQSGTEIQIGDIERRIQYMEQRQHKMITFLQKATANPRFMDNLIKMANGLPGPTAMSVPSPGLPGLPDPSPVTDSLHKKRRLPTGEDMQYSPELMEGCNNNNFTNNNSSSLYEDHCSSSSSGRTDFSLINQSFDKLKLGLCPAMAAMSTHSSNEDDDNVGPHVRISDTALFPLKNTQLAGDGPFASHLDLTLASFPSMEIAMGRDLNIANMSAVDERGEDTNGTGIRSENRNGTGIRSENRNETENGSGIRSENRSGTENGIGNEKVSSQNGSGGSQEEAVERGEPVGPPARINDVFWEQFLTERPGCDSEEASSGLRSNTNPSPLGESQEGKEMENLKL</sequence>
<dbReference type="GO" id="GO:0034605">
    <property type="term" value="P:cellular response to heat"/>
    <property type="evidence" value="ECO:0007669"/>
    <property type="project" value="TreeGrafter"/>
</dbReference>
<dbReference type="EMBL" id="SWLB01000023">
    <property type="protein sequence ID" value="KAF3323703.1"/>
    <property type="molecule type" value="Genomic_DNA"/>
</dbReference>
<dbReference type="PROSITE" id="PS00434">
    <property type="entry name" value="HSF_DOMAIN"/>
    <property type="match status" value="1"/>
</dbReference>
<comment type="subunit">
    <text evidence="2">Homotrimer.</text>
</comment>
<dbReference type="OrthoDB" id="60033at2759"/>
<evidence type="ECO:0000256" key="3">
    <source>
        <dbReference type="ARBA" id="ARBA00022553"/>
    </source>
</evidence>
<evidence type="ECO:0000256" key="6">
    <source>
        <dbReference type="ARBA" id="ARBA00023054"/>
    </source>
</evidence>
<evidence type="ECO:0000256" key="4">
    <source>
        <dbReference type="ARBA" id="ARBA00023015"/>
    </source>
</evidence>
<evidence type="ECO:0000256" key="11">
    <source>
        <dbReference type="SAM" id="Coils"/>
    </source>
</evidence>
<dbReference type="GO" id="GO:0003700">
    <property type="term" value="F:DNA-binding transcription factor activity"/>
    <property type="evidence" value="ECO:0007669"/>
    <property type="project" value="InterPro"/>
</dbReference>
<evidence type="ECO:0000256" key="5">
    <source>
        <dbReference type="ARBA" id="ARBA00023016"/>
    </source>
</evidence>
<feature type="compositionally biased region" description="Polar residues" evidence="12">
    <location>
        <begin position="372"/>
        <end position="388"/>
    </location>
</feature>
<dbReference type="Pfam" id="PF00447">
    <property type="entry name" value="HSF_DNA-bind"/>
    <property type="match status" value="1"/>
</dbReference>
<dbReference type="PANTHER" id="PTHR10015">
    <property type="entry name" value="HEAT SHOCK TRANSCRIPTION FACTOR"/>
    <property type="match status" value="1"/>
</dbReference>
<dbReference type="InterPro" id="IPR000232">
    <property type="entry name" value="HSF_DNA-bd"/>
</dbReference>
<evidence type="ECO:0000256" key="10">
    <source>
        <dbReference type="RuleBase" id="RU004020"/>
    </source>
</evidence>
<dbReference type="PRINTS" id="PR00056">
    <property type="entry name" value="HSFDOMAIN"/>
</dbReference>
<keyword evidence="5" id="KW-0346">Stress response</keyword>
<name>A0A833QHC9_9POAL</name>
<feature type="domain" description="HSF-type DNA-binding" evidence="13">
    <location>
        <begin position="56"/>
        <end position="80"/>
    </location>
</feature>
<reference evidence="14" key="1">
    <citation type="submission" date="2020-01" db="EMBL/GenBank/DDBJ databases">
        <title>Genome sequence of Kobresia littledalei, the first chromosome-level genome in the family Cyperaceae.</title>
        <authorList>
            <person name="Qu G."/>
        </authorList>
    </citation>
    <scope>NUCLEOTIDE SEQUENCE</scope>
    <source>
        <strain evidence="14">C.B.Clarke</strain>
        <tissue evidence="14">Leaf</tissue>
    </source>
</reference>
<dbReference type="PANTHER" id="PTHR10015:SF461">
    <property type="entry name" value="HEAT STRESS TRANSCRIPTION FACTOR A-5"/>
    <property type="match status" value="1"/>
</dbReference>
<comment type="similarity">
    <text evidence="10">Belongs to the HSF family.</text>
</comment>
<keyword evidence="3" id="KW-0597">Phosphoprotein</keyword>
<keyword evidence="9" id="KW-0539">Nucleus</keyword>
<keyword evidence="15" id="KW-1185">Reference proteome</keyword>
<dbReference type="GO" id="GO:0005634">
    <property type="term" value="C:nucleus"/>
    <property type="evidence" value="ECO:0007669"/>
    <property type="project" value="UniProtKB-SubCell"/>
</dbReference>
<evidence type="ECO:0000256" key="9">
    <source>
        <dbReference type="ARBA" id="ARBA00023242"/>
    </source>
</evidence>
<organism evidence="14 15">
    <name type="scientific">Carex littledalei</name>
    <dbReference type="NCBI Taxonomy" id="544730"/>
    <lineage>
        <taxon>Eukaryota</taxon>
        <taxon>Viridiplantae</taxon>
        <taxon>Streptophyta</taxon>
        <taxon>Embryophyta</taxon>
        <taxon>Tracheophyta</taxon>
        <taxon>Spermatophyta</taxon>
        <taxon>Magnoliopsida</taxon>
        <taxon>Liliopsida</taxon>
        <taxon>Poales</taxon>
        <taxon>Cyperaceae</taxon>
        <taxon>Cyperoideae</taxon>
        <taxon>Cariceae</taxon>
        <taxon>Carex</taxon>
        <taxon>Carex subgen. Euthyceras</taxon>
    </lineage>
</organism>
<feature type="compositionally biased region" description="Basic and acidic residues" evidence="12">
    <location>
        <begin position="481"/>
        <end position="491"/>
    </location>
</feature>
<accession>A0A833QHC9</accession>
<comment type="subcellular location">
    <subcellularLocation>
        <location evidence="1">Nucleus</location>
    </subcellularLocation>
</comment>
<dbReference type="GO" id="GO:0000978">
    <property type="term" value="F:RNA polymerase II cis-regulatory region sequence-specific DNA binding"/>
    <property type="evidence" value="ECO:0007669"/>
    <property type="project" value="TreeGrafter"/>
</dbReference>
<feature type="compositionally biased region" description="Polar residues" evidence="12">
    <location>
        <begin position="396"/>
        <end position="412"/>
    </location>
</feature>
<dbReference type="GO" id="GO:0006357">
    <property type="term" value="P:regulation of transcription by RNA polymerase II"/>
    <property type="evidence" value="ECO:0007669"/>
    <property type="project" value="TreeGrafter"/>
</dbReference>
<evidence type="ECO:0000256" key="8">
    <source>
        <dbReference type="ARBA" id="ARBA00023163"/>
    </source>
</evidence>
<evidence type="ECO:0000259" key="13">
    <source>
        <dbReference type="PROSITE" id="PS00434"/>
    </source>
</evidence>
<dbReference type="AlphaFoldDB" id="A0A833QHC9"/>
<dbReference type="SMART" id="SM00415">
    <property type="entry name" value="HSF"/>
    <property type="match status" value="1"/>
</dbReference>
<keyword evidence="8" id="KW-0804">Transcription</keyword>
<evidence type="ECO:0000256" key="12">
    <source>
        <dbReference type="SAM" id="MobiDB-lite"/>
    </source>
</evidence>
<dbReference type="InterPro" id="IPR036388">
    <property type="entry name" value="WH-like_DNA-bd_sf"/>
</dbReference>
<dbReference type="FunFam" id="1.10.10.10:FF:000057">
    <property type="entry name" value="Heat shock transcription factor 1"/>
    <property type="match status" value="1"/>
</dbReference>
<keyword evidence="6 11" id="KW-0175">Coiled coil</keyword>
<keyword evidence="7" id="KW-0238">DNA-binding</keyword>
<evidence type="ECO:0000313" key="15">
    <source>
        <dbReference type="Proteomes" id="UP000623129"/>
    </source>
</evidence>
<dbReference type="InterPro" id="IPR036390">
    <property type="entry name" value="WH_DNA-bd_sf"/>
</dbReference>
<proteinExistence type="inferred from homology"/>
<gene>
    <name evidence="14" type="ORF">FCM35_KLT12434</name>
</gene>
<protein>
    <submittedName>
        <fullName evidence="14">Heat stress transcription factor A-5-like protein</fullName>
    </submittedName>
</protein>
<evidence type="ECO:0000313" key="14">
    <source>
        <dbReference type="EMBL" id="KAF3323703.1"/>
    </source>
</evidence>
<feature type="coiled-coil region" evidence="11">
    <location>
        <begin position="125"/>
        <end position="152"/>
    </location>
</feature>
<evidence type="ECO:0000256" key="7">
    <source>
        <dbReference type="ARBA" id="ARBA00023125"/>
    </source>
</evidence>
<dbReference type="Gene3D" id="1.10.10.10">
    <property type="entry name" value="Winged helix-like DNA-binding domain superfamily/Winged helix DNA-binding domain"/>
    <property type="match status" value="1"/>
</dbReference>
<dbReference type="Proteomes" id="UP000623129">
    <property type="component" value="Unassembled WGS sequence"/>
</dbReference>
<dbReference type="SUPFAM" id="SSF46785">
    <property type="entry name" value="Winged helix' DNA-binding domain"/>
    <property type="match status" value="1"/>
</dbReference>